<keyword evidence="4" id="KW-1185">Reference proteome</keyword>
<dbReference type="CDD" id="cd06661">
    <property type="entry name" value="GGCT_like"/>
    <property type="match status" value="1"/>
</dbReference>
<evidence type="ECO:0000256" key="1">
    <source>
        <dbReference type="SAM" id="MobiDB-lite"/>
    </source>
</evidence>
<dbReference type="SUPFAM" id="SSF110857">
    <property type="entry name" value="Gamma-glutamyl cyclotransferase-like"/>
    <property type="match status" value="1"/>
</dbReference>
<gene>
    <name evidence="3" type="ORF">WIS52_29110</name>
</gene>
<protein>
    <submittedName>
        <fullName evidence="3">Gamma-glutamylcyclotransferase family protein</fullName>
    </submittedName>
</protein>
<evidence type="ECO:0000259" key="2">
    <source>
        <dbReference type="Pfam" id="PF06094"/>
    </source>
</evidence>
<evidence type="ECO:0000313" key="3">
    <source>
        <dbReference type="EMBL" id="MEQ3554547.1"/>
    </source>
</evidence>
<reference evidence="3 4" key="1">
    <citation type="submission" date="2024-03" db="EMBL/GenBank/DDBJ databases">
        <title>Draft genome sequence of Pseudonocardia nematodicida JCM 31783.</title>
        <authorList>
            <person name="Butdee W."/>
            <person name="Duangmal K."/>
        </authorList>
    </citation>
    <scope>NUCLEOTIDE SEQUENCE [LARGE SCALE GENOMIC DNA]</scope>
    <source>
        <strain evidence="3 4">JCM 31783</strain>
    </source>
</reference>
<dbReference type="RefSeq" id="WP_349301620.1">
    <property type="nucleotide sequence ID" value="NZ_JBEDNQ010000015.1"/>
</dbReference>
<dbReference type="Pfam" id="PF06094">
    <property type="entry name" value="GGACT"/>
    <property type="match status" value="1"/>
</dbReference>
<comment type="caution">
    <text evidence="3">The sequence shown here is derived from an EMBL/GenBank/DDBJ whole genome shotgun (WGS) entry which is preliminary data.</text>
</comment>
<accession>A0ABV1KJB0</accession>
<dbReference type="Proteomes" id="UP001494902">
    <property type="component" value="Unassembled WGS sequence"/>
</dbReference>
<dbReference type="InterPro" id="IPR013024">
    <property type="entry name" value="GGCT-like"/>
</dbReference>
<name>A0ABV1KJB0_9PSEU</name>
<dbReference type="InterPro" id="IPR009288">
    <property type="entry name" value="AIG2-like_dom"/>
</dbReference>
<dbReference type="InterPro" id="IPR036568">
    <property type="entry name" value="GGCT-like_sf"/>
</dbReference>
<proteinExistence type="predicted"/>
<feature type="domain" description="Gamma-glutamylcyclotransferase AIG2-like" evidence="2">
    <location>
        <begin position="275"/>
        <end position="394"/>
    </location>
</feature>
<dbReference type="EMBL" id="JBEDNQ010000015">
    <property type="protein sequence ID" value="MEQ3554547.1"/>
    <property type="molecule type" value="Genomic_DNA"/>
</dbReference>
<feature type="region of interest" description="Disordered" evidence="1">
    <location>
        <begin position="321"/>
        <end position="343"/>
    </location>
</feature>
<sequence>MPVPSPSPDDLFPADPYPGTRPPWSFVHDVVAQVPDPPHTSQHVRGDRNLCGAALSHPVQADPAAPSGWRVGDRCLDEWLGERGAAPLAGRVPVLAYGSNANPSKISWMRAHRGLTGPVVVLRVRTEGLSAVWAAGRRVVDEQRPATLVAAPGVVEEHAVWLAAPEQFDALDAVEGRDADPPRYRLARVATGTLSTMDSGAVLDRPYAYVAAGPPPDGEPRGDRRPLLVDGAPVACSAAGQDAARALTGVPAAGDGLDAETVAGRPHPDAWPSRVFVYGSLMPGERAWWRTAEHAAPGTSPHPARLPGATVADTGHGYPALTLGSEHGGSGRSGEREGSQASGVPGHVVELAYPVAALPALDRYEGPEYRRIRVTLCDGVVAWAWMWIADRAGHVPLPDGWAAR</sequence>
<evidence type="ECO:0000313" key="4">
    <source>
        <dbReference type="Proteomes" id="UP001494902"/>
    </source>
</evidence>
<organism evidence="3 4">
    <name type="scientific">Pseudonocardia nematodicida</name>
    <dbReference type="NCBI Taxonomy" id="1206997"/>
    <lineage>
        <taxon>Bacteria</taxon>
        <taxon>Bacillati</taxon>
        <taxon>Actinomycetota</taxon>
        <taxon>Actinomycetes</taxon>
        <taxon>Pseudonocardiales</taxon>
        <taxon>Pseudonocardiaceae</taxon>
        <taxon>Pseudonocardia</taxon>
    </lineage>
</organism>
<dbReference type="Gene3D" id="3.10.490.10">
    <property type="entry name" value="Gamma-glutamyl cyclotransferase-like"/>
    <property type="match status" value="1"/>
</dbReference>